<evidence type="ECO:0000313" key="3">
    <source>
        <dbReference type="EMBL" id="KAF2084350.1"/>
    </source>
</evidence>
<dbReference type="OrthoDB" id="5313079at2759"/>
<dbReference type="Proteomes" id="UP000799776">
    <property type="component" value="Unassembled WGS sequence"/>
</dbReference>
<dbReference type="InterPro" id="IPR056672">
    <property type="entry name" value="DUF7770"/>
</dbReference>
<feature type="region of interest" description="Disordered" evidence="1">
    <location>
        <begin position="428"/>
        <end position="457"/>
    </location>
</feature>
<feature type="region of interest" description="Disordered" evidence="1">
    <location>
        <begin position="640"/>
        <end position="668"/>
    </location>
</feature>
<evidence type="ECO:0000259" key="2">
    <source>
        <dbReference type="Pfam" id="PF24968"/>
    </source>
</evidence>
<name>A0A9P4HS77_9PEZI</name>
<accession>A0A9P4HS77</accession>
<gene>
    <name evidence="3" type="ORF">K490DRAFT_59637</name>
</gene>
<keyword evidence="4" id="KW-1185">Reference proteome</keyword>
<dbReference type="Pfam" id="PF24968">
    <property type="entry name" value="DUF7770"/>
    <property type="match status" value="1"/>
</dbReference>
<evidence type="ECO:0000313" key="4">
    <source>
        <dbReference type="Proteomes" id="UP000799776"/>
    </source>
</evidence>
<evidence type="ECO:0000256" key="1">
    <source>
        <dbReference type="SAM" id="MobiDB-lite"/>
    </source>
</evidence>
<sequence length="848" mass="94420">MVDPKCMLRLCAQSVFRIAGILAAKALRTIRLRTGDSLVVQVVNYKISVHVGCFEKGAVRSGYTAKIFPTSCGRRQLERQSESNPWNLEELMDAIHDLVAMGEEQRALNYQKLAKYINRYTRTIGENMKVATLDPSRNPWTCRMALQEDVLKISLEDRVDIVTGGASGLGLGLGLERAGWHFKRTLASLSPEDRVYIVTSGIQGPYSDNMQPQLFLPPVVTTASRENMKDLMIEYWKGAKWDRIAEAVEKRTKKAAVATRSTTSLGSSDSTRTEAKSRANKISVLESTLDSDASEALLMFAGNVQMSAENVLFCRSVLHLEKKAAMVATCNNGFNQRPRWGNSYHLMRDIVINKSSYEALYRGKHDFQLCQTISLAKNGEAETKEPATHGELEKFRRADHVSDITRSTFKPITFVRQGEEARKKAVARGELTSNVSSTQKQQPNCAQEDLSSKFPAHPRSQQSIFATLTLTLQTAIMPAPVTDANMALLRDQHSRIEEARHMEATLRGEYPSGAVQQWARTFARGSVVVGSVLDRFWDAYEEPTTAPPAIRSQSSAVLERRNMHLAITSTFHIRTSCDSPEESCYYRSIEISRKGSESQSGTPKIVVWSSKSLIAICFSILPCEVSRAMETSRTHIRAALPQHQPTTCTTSSQKLPAHMNRLSPSDPSVPPVSRSYAAFLSFSTVADTSTIASLAFQAPKDRECHTTLLVEEMTVGAVLQAIKKRGMGRYKFAQPDQGCRHWNLTVLDILNQNEFVASHIVEAIDNLHPVWLKDGILAPMEKGPFAPPSRADRIAPSNDMNSTYRNVNNFHNIDKQAFGWRASLRAIQIHDNSRCSNILRSASVLSMT</sequence>
<dbReference type="EMBL" id="ML978742">
    <property type="protein sequence ID" value="KAF2084350.1"/>
    <property type="molecule type" value="Genomic_DNA"/>
</dbReference>
<organism evidence="3 4">
    <name type="scientific">Saccharata proteae CBS 121410</name>
    <dbReference type="NCBI Taxonomy" id="1314787"/>
    <lineage>
        <taxon>Eukaryota</taxon>
        <taxon>Fungi</taxon>
        <taxon>Dikarya</taxon>
        <taxon>Ascomycota</taxon>
        <taxon>Pezizomycotina</taxon>
        <taxon>Dothideomycetes</taxon>
        <taxon>Dothideomycetes incertae sedis</taxon>
        <taxon>Botryosphaeriales</taxon>
        <taxon>Saccharataceae</taxon>
        <taxon>Saccharata</taxon>
    </lineage>
</organism>
<feature type="compositionally biased region" description="Polar residues" evidence="1">
    <location>
        <begin position="431"/>
        <end position="445"/>
    </location>
</feature>
<feature type="domain" description="DUF7770" evidence="2">
    <location>
        <begin position="709"/>
        <end position="785"/>
    </location>
</feature>
<dbReference type="AlphaFoldDB" id="A0A9P4HS77"/>
<protein>
    <submittedName>
        <fullName evidence="3">Glycosyltransferase family 20 protein</fullName>
    </submittedName>
</protein>
<proteinExistence type="predicted"/>
<comment type="caution">
    <text evidence="3">The sequence shown here is derived from an EMBL/GenBank/DDBJ whole genome shotgun (WGS) entry which is preliminary data.</text>
</comment>
<reference evidence="3" key="1">
    <citation type="journal article" date="2020" name="Stud. Mycol.">
        <title>101 Dothideomycetes genomes: a test case for predicting lifestyles and emergence of pathogens.</title>
        <authorList>
            <person name="Haridas S."/>
            <person name="Albert R."/>
            <person name="Binder M."/>
            <person name="Bloem J."/>
            <person name="Labutti K."/>
            <person name="Salamov A."/>
            <person name="Andreopoulos B."/>
            <person name="Baker S."/>
            <person name="Barry K."/>
            <person name="Bills G."/>
            <person name="Bluhm B."/>
            <person name="Cannon C."/>
            <person name="Castanera R."/>
            <person name="Culley D."/>
            <person name="Daum C."/>
            <person name="Ezra D."/>
            <person name="Gonzalez J."/>
            <person name="Henrissat B."/>
            <person name="Kuo A."/>
            <person name="Liang C."/>
            <person name="Lipzen A."/>
            <person name="Lutzoni F."/>
            <person name="Magnuson J."/>
            <person name="Mondo S."/>
            <person name="Nolan M."/>
            <person name="Ohm R."/>
            <person name="Pangilinan J."/>
            <person name="Park H.-J."/>
            <person name="Ramirez L."/>
            <person name="Alfaro M."/>
            <person name="Sun H."/>
            <person name="Tritt A."/>
            <person name="Yoshinaga Y."/>
            <person name="Zwiers L.-H."/>
            <person name="Turgeon B."/>
            <person name="Goodwin S."/>
            <person name="Spatafora J."/>
            <person name="Crous P."/>
            <person name="Grigoriev I."/>
        </authorList>
    </citation>
    <scope>NUCLEOTIDE SEQUENCE</scope>
    <source>
        <strain evidence="3">CBS 121410</strain>
    </source>
</reference>
<feature type="compositionally biased region" description="Polar residues" evidence="1">
    <location>
        <begin position="643"/>
        <end position="654"/>
    </location>
</feature>